<comment type="caution">
    <text evidence="1">The sequence shown here is derived from an EMBL/GenBank/DDBJ whole genome shotgun (WGS) entry which is preliminary data.</text>
</comment>
<name>A0A919MJT2_9ACTN</name>
<evidence type="ECO:0000313" key="1">
    <source>
        <dbReference type="EMBL" id="GIE52144.1"/>
    </source>
</evidence>
<accession>A0A919MJT2</accession>
<sequence>MRVVRWGAVRFAWGLLVGLRDLVEWGGPGRFQGLVATPAFLQLGVGCGEEVVCVGAGTDRVGPGGG</sequence>
<dbReference type="Proteomes" id="UP000647172">
    <property type="component" value="Unassembled WGS sequence"/>
</dbReference>
<dbReference type="EMBL" id="BOMQ01000065">
    <property type="protein sequence ID" value="GIE52144.1"/>
    <property type="molecule type" value="Genomic_DNA"/>
</dbReference>
<dbReference type="AlphaFoldDB" id="A0A919MJT2"/>
<reference evidence="1" key="1">
    <citation type="submission" date="2021-01" db="EMBL/GenBank/DDBJ databases">
        <title>Whole genome shotgun sequence of Actinoplanes nipponensis NBRC 14063.</title>
        <authorList>
            <person name="Komaki H."/>
            <person name="Tamura T."/>
        </authorList>
    </citation>
    <scope>NUCLEOTIDE SEQUENCE</scope>
    <source>
        <strain evidence="1">NBRC 14063</strain>
    </source>
</reference>
<protein>
    <submittedName>
        <fullName evidence="1">Uncharacterized protein</fullName>
    </submittedName>
</protein>
<gene>
    <name evidence="1" type="ORF">Ani05nite_56780</name>
</gene>
<organism evidence="1 2">
    <name type="scientific">Actinoplanes nipponensis</name>
    <dbReference type="NCBI Taxonomy" id="135950"/>
    <lineage>
        <taxon>Bacteria</taxon>
        <taxon>Bacillati</taxon>
        <taxon>Actinomycetota</taxon>
        <taxon>Actinomycetes</taxon>
        <taxon>Micromonosporales</taxon>
        <taxon>Micromonosporaceae</taxon>
        <taxon>Actinoplanes</taxon>
    </lineage>
</organism>
<keyword evidence="2" id="KW-1185">Reference proteome</keyword>
<evidence type="ECO:0000313" key="2">
    <source>
        <dbReference type="Proteomes" id="UP000647172"/>
    </source>
</evidence>
<proteinExistence type="predicted"/>